<dbReference type="EMBL" id="CP077365">
    <property type="protein sequence ID" value="QXB46057.1"/>
    <property type="molecule type" value="Genomic_DNA"/>
</dbReference>
<dbReference type="RefSeq" id="WP_216984770.1">
    <property type="nucleotide sequence ID" value="NZ_CP077365.1"/>
</dbReference>
<accession>A0ABX8L5J5</accession>
<proteinExistence type="predicted"/>
<dbReference type="Proteomes" id="UP000683517">
    <property type="component" value="Chromosome"/>
</dbReference>
<organism evidence="1 2">
    <name type="scientific">Acinetobacter seifertii</name>
    <dbReference type="NCBI Taxonomy" id="1530123"/>
    <lineage>
        <taxon>Bacteria</taxon>
        <taxon>Pseudomonadati</taxon>
        <taxon>Pseudomonadota</taxon>
        <taxon>Gammaproteobacteria</taxon>
        <taxon>Moraxellales</taxon>
        <taxon>Moraxellaceae</taxon>
        <taxon>Acinetobacter</taxon>
        <taxon>Acinetobacter calcoaceticus/baumannii complex</taxon>
    </lineage>
</organism>
<gene>
    <name evidence="1" type="ORF">I6L30_16825</name>
</gene>
<keyword evidence="2" id="KW-1185">Reference proteome</keyword>
<sequence length="151" mass="17247">MVIGLSITALLIIGLVLLTKRKKKEAEVAQGLQVFNGNAEMILDVTDTLGKIMGYVDVDRKERVTDEYVLQDAKFLEGTPFIFSNENSFCGYQTWSTRDYDNGYTDSSGRATFRWNKYFIWISKIEGDQITISVTGYGWDSSKIRVYYGIY</sequence>
<protein>
    <submittedName>
        <fullName evidence="1">Uncharacterized protein</fullName>
    </submittedName>
</protein>
<reference evidence="1 2" key="1">
    <citation type="submission" date="2021-06" db="EMBL/GenBank/DDBJ databases">
        <title>FDA dAtabase for Regulatory Grade micrObial Sequences (FDA-ARGOS): Supporting development and validation of Infectious Disease Dx tests.</title>
        <authorList>
            <person name="Sproer C."/>
            <person name="Gronow S."/>
            <person name="Severitt S."/>
            <person name="Schroder I."/>
            <person name="Tallon L."/>
            <person name="Sadzewicz L."/>
            <person name="Zhao X."/>
            <person name="Boylan J."/>
            <person name="Ott S."/>
            <person name="Bowen H."/>
            <person name="Vavikolanu K."/>
            <person name="Mehta A."/>
            <person name="Aluvathingal J."/>
            <person name="Nadendla S."/>
            <person name="Lowell S."/>
            <person name="Myers T."/>
            <person name="Yan Y."/>
        </authorList>
    </citation>
    <scope>NUCLEOTIDE SEQUENCE [LARGE SCALE GENOMIC DNA]</scope>
    <source>
        <strain evidence="1 2">FDAARGOS 1400</strain>
    </source>
</reference>
<evidence type="ECO:0000313" key="1">
    <source>
        <dbReference type="EMBL" id="QXB46057.1"/>
    </source>
</evidence>
<name>A0ABX8L5J5_9GAMM</name>
<evidence type="ECO:0000313" key="2">
    <source>
        <dbReference type="Proteomes" id="UP000683517"/>
    </source>
</evidence>